<dbReference type="PROSITE" id="PS50931">
    <property type="entry name" value="HTH_LYSR"/>
    <property type="match status" value="1"/>
</dbReference>
<dbReference type="RefSeq" id="WP_009570045.1">
    <property type="nucleotide sequence ID" value="NZ_FNBL01000006.1"/>
</dbReference>
<dbReference type="AlphaFoldDB" id="A0A1G7MZ85"/>
<evidence type="ECO:0000313" key="7">
    <source>
        <dbReference type="Proteomes" id="UP000182284"/>
    </source>
</evidence>
<accession>A0A1G7MZ85</accession>
<dbReference type="InterPro" id="IPR036390">
    <property type="entry name" value="WH_DNA-bd_sf"/>
</dbReference>
<dbReference type="InterPro" id="IPR000847">
    <property type="entry name" value="LysR_HTH_N"/>
</dbReference>
<evidence type="ECO:0000259" key="5">
    <source>
        <dbReference type="PROSITE" id="PS50931"/>
    </source>
</evidence>
<gene>
    <name evidence="6" type="ORF">SAMN04488117_106102</name>
</gene>
<keyword evidence="4" id="KW-0804">Transcription</keyword>
<proteinExistence type="inferred from homology"/>
<dbReference type="GO" id="GO:0003700">
    <property type="term" value="F:DNA-binding transcription factor activity"/>
    <property type="evidence" value="ECO:0007669"/>
    <property type="project" value="InterPro"/>
</dbReference>
<dbReference type="PANTHER" id="PTHR30126">
    <property type="entry name" value="HTH-TYPE TRANSCRIPTIONAL REGULATOR"/>
    <property type="match status" value="1"/>
</dbReference>
<reference evidence="6 7" key="1">
    <citation type="submission" date="2016-10" db="EMBL/GenBank/DDBJ databases">
        <authorList>
            <person name="de Groot N.N."/>
        </authorList>
    </citation>
    <scope>NUCLEOTIDE SEQUENCE [LARGE SCALE GENOMIC DNA]</scope>
    <source>
        <strain evidence="6 7">DSM 27375</strain>
    </source>
</reference>
<evidence type="ECO:0000256" key="2">
    <source>
        <dbReference type="ARBA" id="ARBA00023015"/>
    </source>
</evidence>
<dbReference type="Pfam" id="PF03466">
    <property type="entry name" value="LysR_substrate"/>
    <property type="match status" value="1"/>
</dbReference>
<dbReference type="GO" id="GO:0000976">
    <property type="term" value="F:transcription cis-regulatory region binding"/>
    <property type="evidence" value="ECO:0007669"/>
    <property type="project" value="TreeGrafter"/>
</dbReference>
<dbReference type="Gene3D" id="1.10.10.10">
    <property type="entry name" value="Winged helix-like DNA-binding domain superfamily/Winged helix DNA-binding domain"/>
    <property type="match status" value="1"/>
</dbReference>
<dbReference type="OrthoDB" id="9795022at2"/>
<comment type="similarity">
    <text evidence="1">Belongs to the LysR transcriptional regulatory family.</text>
</comment>
<dbReference type="SUPFAM" id="SSF53850">
    <property type="entry name" value="Periplasmic binding protein-like II"/>
    <property type="match status" value="1"/>
</dbReference>
<dbReference type="PANTHER" id="PTHR30126:SF40">
    <property type="entry name" value="HTH-TYPE TRANSCRIPTIONAL REGULATOR GLTR"/>
    <property type="match status" value="1"/>
</dbReference>
<protein>
    <submittedName>
        <fullName evidence="6">ModE molybdate transport repressor domain-containing protein</fullName>
    </submittedName>
</protein>
<dbReference type="CDD" id="cd05466">
    <property type="entry name" value="PBP2_LTTR_substrate"/>
    <property type="match status" value="1"/>
</dbReference>
<keyword evidence="2" id="KW-0805">Transcription regulation</keyword>
<sequence>MSEKPRIAQTQKIDISLLQTFHLVAKIGSFSGAARELNISYQSAANHVRRLEQLYGTQLVKAEKGSREIVLTAPGRALHASLGAELDTIFARLSLLLRNVHSVMRFGVPQALFHAFFPEIVRQVKETHPDMELNFFERDTVLSSMMVNGELDACVCERFFGDASISQVLLGQYRLALVYPQHWARDYASSNDLASLQQENFITYEPGQTLRSRGIDFLTKKLGKAPQNMTTVSGSTSVMELVRAGIGYAIVPEWVAEAAGEKVKWIILDEMQTVKVYFATPVFLSEDPVLVFTREICRNVMGFRV</sequence>
<dbReference type="InterPro" id="IPR036388">
    <property type="entry name" value="WH-like_DNA-bd_sf"/>
</dbReference>
<keyword evidence="3" id="KW-0238">DNA-binding</keyword>
<evidence type="ECO:0000256" key="4">
    <source>
        <dbReference type="ARBA" id="ARBA00023163"/>
    </source>
</evidence>
<evidence type="ECO:0000256" key="3">
    <source>
        <dbReference type="ARBA" id="ARBA00023125"/>
    </source>
</evidence>
<evidence type="ECO:0000313" key="6">
    <source>
        <dbReference type="EMBL" id="SDF67145.1"/>
    </source>
</evidence>
<dbReference type="Pfam" id="PF00126">
    <property type="entry name" value="HTH_1"/>
    <property type="match status" value="1"/>
</dbReference>
<evidence type="ECO:0000256" key="1">
    <source>
        <dbReference type="ARBA" id="ARBA00009437"/>
    </source>
</evidence>
<feature type="domain" description="HTH lysR-type" evidence="5">
    <location>
        <begin position="13"/>
        <end position="72"/>
    </location>
</feature>
<dbReference type="InterPro" id="IPR005119">
    <property type="entry name" value="LysR_subst-bd"/>
</dbReference>
<name>A0A1G7MZ85_9RHOB</name>
<dbReference type="Gene3D" id="3.40.190.10">
    <property type="entry name" value="Periplasmic binding protein-like II"/>
    <property type="match status" value="2"/>
</dbReference>
<dbReference type="EMBL" id="FNBL01000006">
    <property type="protein sequence ID" value="SDF67145.1"/>
    <property type="molecule type" value="Genomic_DNA"/>
</dbReference>
<dbReference type="SUPFAM" id="SSF46785">
    <property type="entry name" value="Winged helix' DNA-binding domain"/>
    <property type="match status" value="1"/>
</dbReference>
<organism evidence="6 7">
    <name type="scientific">Celeribacter baekdonensis</name>
    <dbReference type="NCBI Taxonomy" id="875171"/>
    <lineage>
        <taxon>Bacteria</taxon>
        <taxon>Pseudomonadati</taxon>
        <taxon>Pseudomonadota</taxon>
        <taxon>Alphaproteobacteria</taxon>
        <taxon>Rhodobacterales</taxon>
        <taxon>Roseobacteraceae</taxon>
        <taxon>Celeribacter</taxon>
    </lineage>
</organism>
<dbReference type="Proteomes" id="UP000182284">
    <property type="component" value="Unassembled WGS sequence"/>
</dbReference>